<reference evidence="1" key="1">
    <citation type="journal article" date="2019" name="Sci. Rep.">
        <title>Draft genome of Tanacetum cinerariifolium, the natural source of mosquito coil.</title>
        <authorList>
            <person name="Yamashiro T."/>
            <person name="Shiraishi A."/>
            <person name="Satake H."/>
            <person name="Nakayama K."/>
        </authorList>
    </citation>
    <scope>NUCLEOTIDE SEQUENCE</scope>
</reference>
<dbReference type="AlphaFoldDB" id="A0A699V2M3"/>
<accession>A0A699V2M3</accession>
<proteinExistence type="predicted"/>
<keyword evidence="1" id="KW-0695">RNA-directed DNA polymerase</keyword>
<keyword evidence="1" id="KW-0808">Transferase</keyword>
<dbReference type="EMBL" id="BKCJ011394914">
    <property type="protein sequence ID" value="GFD29462.1"/>
    <property type="molecule type" value="Genomic_DNA"/>
</dbReference>
<name>A0A699V2M3_TANCI</name>
<evidence type="ECO:0000313" key="1">
    <source>
        <dbReference type="EMBL" id="GFD29462.1"/>
    </source>
</evidence>
<gene>
    <name evidence="1" type="ORF">Tci_901431</name>
</gene>
<feature type="non-terminal residue" evidence="1">
    <location>
        <position position="76"/>
    </location>
</feature>
<dbReference type="GO" id="GO:0003964">
    <property type="term" value="F:RNA-directed DNA polymerase activity"/>
    <property type="evidence" value="ECO:0007669"/>
    <property type="project" value="UniProtKB-KW"/>
</dbReference>
<organism evidence="1">
    <name type="scientific">Tanacetum cinerariifolium</name>
    <name type="common">Dalmatian daisy</name>
    <name type="synonym">Chrysanthemum cinerariifolium</name>
    <dbReference type="NCBI Taxonomy" id="118510"/>
    <lineage>
        <taxon>Eukaryota</taxon>
        <taxon>Viridiplantae</taxon>
        <taxon>Streptophyta</taxon>
        <taxon>Embryophyta</taxon>
        <taxon>Tracheophyta</taxon>
        <taxon>Spermatophyta</taxon>
        <taxon>Magnoliopsida</taxon>
        <taxon>eudicotyledons</taxon>
        <taxon>Gunneridae</taxon>
        <taxon>Pentapetalae</taxon>
        <taxon>asterids</taxon>
        <taxon>campanulids</taxon>
        <taxon>Asterales</taxon>
        <taxon>Asteraceae</taxon>
        <taxon>Asteroideae</taxon>
        <taxon>Anthemideae</taxon>
        <taxon>Anthemidinae</taxon>
        <taxon>Tanacetum</taxon>
    </lineage>
</organism>
<sequence>MQTVGMVEMVEMVGTTAVPTKDSWHAILRNMIEKEALLIEEFCPSNEMEKLESEFWNHKMVGANHAGYTDWFHELA</sequence>
<comment type="caution">
    <text evidence="1">The sequence shown here is derived from an EMBL/GenBank/DDBJ whole genome shotgun (WGS) entry which is preliminary data.</text>
</comment>
<keyword evidence="1" id="KW-0548">Nucleotidyltransferase</keyword>
<protein>
    <submittedName>
        <fullName evidence="1">Reverse transcriptase domain-containing protein</fullName>
    </submittedName>
</protein>